<feature type="domain" description="GmrSD restriction endonucleases N-terminal" evidence="1">
    <location>
        <begin position="2"/>
        <end position="238"/>
    </location>
</feature>
<protein>
    <recommendedName>
        <fullName evidence="1">GmrSD restriction endonucleases N-terminal domain-containing protein</fullName>
    </recommendedName>
</protein>
<evidence type="ECO:0000313" key="2">
    <source>
        <dbReference type="EMBL" id="OGF60063.1"/>
    </source>
</evidence>
<proteinExistence type="predicted"/>
<organism evidence="2 3">
    <name type="scientific">Candidatus Fischerbacteria bacterium RBG_13_37_8</name>
    <dbReference type="NCBI Taxonomy" id="1817863"/>
    <lineage>
        <taxon>Bacteria</taxon>
        <taxon>Candidatus Fischeribacteriota</taxon>
    </lineage>
</organism>
<dbReference type="PANTHER" id="PTHR37292:SF2">
    <property type="entry name" value="DUF262 DOMAIN-CONTAINING PROTEIN"/>
    <property type="match status" value="1"/>
</dbReference>
<dbReference type="Pfam" id="PF03235">
    <property type="entry name" value="GmrSD_N"/>
    <property type="match status" value="1"/>
</dbReference>
<dbReference type="InterPro" id="IPR004919">
    <property type="entry name" value="GmrSD_N"/>
</dbReference>
<dbReference type="AlphaFoldDB" id="A0A1F5V9D8"/>
<gene>
    <name evidence="2" type="ORF">A2Y62_00400</name>
</gene>
<evidence type="ECO:0000313" key="3">
    <source>
        <dbReference type="Proteomes" id="UP000178943"/>
    </source>
</evidence>
<evidence type="ECO:0000259" key="1">
    <source>
        <dbReference type="Pfam" id="PF03235"/>
    </source>
</evidence>
<dbReference type="PANTHER" id="PTHR37292">
    <property type="entry name" value="VNG6097C"/>
    <property type="match status" value="1"/>
</dbReference>
<sequence length="577" mass="66158">MQLPDFQRGWVWDDDHIRSLIASVSMSYPIGAVMLLQTGGDGAQFQPRLVEGVVLSNDTKPEYLILDGQQRMTSLYLSLFNDKPVQTTTEKKQKIERFYYLDIVKCLDEKEDRIDAVISIPAEKKITSDFGRKIELNINTQEKEFEQCLFPLNIVYENIKYQQWRRGFNNYYRTKDESKLDIFDRFEAEIVLRFQSIYRVPVIELIKDTPKEAVCQVFEKVNTGGVTLTVFELITAIFAADNFNLRKDWEIREERITSNEVISGFDATAFLTSVTLLASYNSFQASREGAISCKRREVLKLILEDYKKYADKIEEGLKLAARFLAREKVFDSRSLPYSTQIIPLSVICAILGNQFEQDSVRKKLAQWYWCGVFGELYGGANEPRFAFDVPEVIMWLEGADLPRTIRDSSFVPNRLLSMQSRLSAAYKGLMALLMKAGSLDFLSGDSIEISSYFDMAIDIHHIFPKTYCEEKQYKKDLWNSSVNKAPLSAKSNRIISGKAPSVYLTTIEKQHYISNTRLDEILFTHQIKPELLRNDAFEKFINDRALRLLDLIEGATGKSIAGRDSDETISAFGGKLI</sequence>
<dbReference type="EMBL" id="MFGW01000201">
    <property type="protein sequence ID" value="OGF60063.1"/>
    <property type="molecule type" value="Genomic_DNA"/>
</dbReference>
<accession>A0A1F5V9D8</accession>
<dbReference type="Proteomes" id="UP000178943">
    <property type="component" value="Unassembled WGS sequence"/>
</dbReference>
<comment type="caution">
    <text evidence="2">The sequence shown here is derived from an EMBL/GenBank/DDBJ whole genome shotgun (WGS) entry which is preliminary data.</text>
</comment>
<name>A0A1F5V9D8_9BACT</name>
<dbReference type="STRING" id="1817863.A2Y62_00400"/>
<reference evidence="2 3" key="1">
    <citation type="journal article" date="2016" name="Nat. Commun.">
        <title>Thousands of microbial genomes shed light on interconnected biogeochemical processes in an aquifer system.</title>
        <authorList>
            <person name="Anantharaman K."/>
            <person name="Brown C.T."/>
            <person name="Hug L.A."/>
            <person name="Sharon I."/>
            <person name="Castelle C.J."/>
            <person name="Probst A.J."/>
            <person name="Thomas B.C."/>
            <person name="Singh A."/>
            <person name="Wilkins M.J."/>
            <person name="Karaoz U."/>
            <person name="Brodie E.L."/>
            <person name="Williams K.H."/>
            <person name="Hubbard S.S."/>
            <person name="Banfield J.F."/>
        </authorList>
    </citation>
    <scope>NUCLEOTIDE SEQUENCE [LARGE SCALE GENOMIC DNA]</scope>
</reference>